<evidence type="ECO:0000256" key="1">
    <source>
        <dbReference type="SAM" id="Phobius"/>
    </source>
</evidence>
<dbReference type="RefSeq" id="WP_083406321.1">
    <property type="nucleotide sequence ID" value="NZ_LT629971.1"/>
</dbReference>
<sequence length="493" mass="54111">MPVATLLRRHFVTAQSRRDVAAGDAWWKLPDDETRRSSAWRQLVVDLVAPATFSLWHAKVTKDRVALYDRLRLPVTRAAMLVVIIAALLWLDTAWWVMALMLWPAIAQVSLEIYLEPYALDVQSRSRLSWVNMMTGIVQENHPNKLLNVTGLLGTVGCPLNVAAVAFAPAGGDAGWVKIAALAAAIVYLNTGLANAFLDPPNYTENSTMPPFMHWVRPYAPAISLVVVATLVALSVRHGRWQDAMVPIAYLCSLLTLQLGSTIRNHDRVLAAAVPTAREAITDGRLDMTDLTHTEMNKVKGPIFELQNIDAVPLALKGQLSAIPAIVTHLIARAPINASRKPLPLNDLAKKILGEYDATKYASVTYAIDWSGGDDRHQAIAEKVTAALCLNVAQALSKNEFRNRPTDLVIEAFSTGSGRDIEYTVAVHDHLPVIEHFCEPGRSLTSLRAVLRDQYGGDLRQTGSPHGAKAIVATWSDRTPEVKVGEVFELEEL</sequence>
<feature type="transmembrane region" description="Helical" evidence="1">
    <location>
        <begin position="79"/>
        <end position="106"/>
    </location>
</feature>
<dbReference type="AlphaFoldDB" id="A0A1H6J3K7"/>
<name>A0A1H6J3K7_MYCRU</name>
<organism evidence="2 3">
    <name type="scientific">Mycolicibacterium rutilum</name>
    <name type="common">Mycobacterium rutilum</name>
    <dbReference type="NCBI Taxonomy" id="370526"/>
    <lineage>
        <taxon>Bacteria</taxon>
        <taxon>Bacillati</taxon>
        <taxon>Actinomycetota</taxon>
        <taxon>Actinomycetes</taxon>
        <taxon>Mycobacteriales</taxon>
        <taxon>Mycobacteriaceae</taxon>
        <taxon>Mycolicibacterium</taxon>
    </lineage>
</organism>
<evidence type="ECO:0000313" key="2">
    <source>
        <dbReference type="EMBL" id="SEH53393.1"/>
    </source>
</evidence>
<dbReference type="STRING" id="370526.SAMN04489835_1095"/>
<gene>
    <name evidence="2" type="ORF">SAMN04489835_1095</name>
</gene>
<feature type="transmembrane region" description="Helical" evidence="1">
    <location>
        <begin position="179"/>
        <end position="198"/>
    </location>
</feature>
<evidence type="ECO:0000313" key="3">
    <source>
        <dbReference type="Proteomes" id="UP000182915"/>
    </source>
</evidence>
<feature type="transmembrane region" description="Helical" evidence="1">
    <location>
        <begin position="218"/>
        <end position="236"/>
    </location>
</feature>
<proteinExistence type="predicted"/>
<feature type="transmembrane region" description="Helical" evidence="1">
    <location>
        <begin position="146"/>
        <end position="167"/>
    </location>
</feature>
<accession>A0A1H6J3K7</accession>
<dbReference type="Proteomes" id="UP000182915">
    <property type="component" value="Chromosome I"/>
</dbReference>
<reference evidence="3" key="1">
    <citation type="submission" date="2016-10" db="EMBL/GenBank/DDBJ databases">
        <authorList>
            <person name="Varghese N."/>
            <person name="Submissions S."/>
        </authorList>
    </citation>
    <scope>NUCLEOTIDE SEQUENCE [LARGE SCALE GENOMIC DNA]</scope>
    <source>
        <strain evidence="3">DSM 45405</strain>
    </source>
</reference>
<dbReference type="EMBL" id="LT629971">
    <property type="protein sequence ID" value="SEH53393.1"/>
    <property type="molecule type" value="Genomic_DNA"/>
</dbReference>
<keyword evidence="3" id="KW-1185">Reference proteome</keyword>
<keyword evidence="1" id="KW-1133">Transmembrane helix</keyword>
<keyword evidence="1" id="KW-0472">Membrane</keyword>
<keyword evidence="1" id="KW-0812">Transmembrane</keyword>
<protein>
    <submittedName>
        <fullName evidence="2">Uncharacterized protein</fullName>
    </submittedName>
</protein>
<dbReference type="OrthoDB" id="4614509at2"/>